<name>A0ABW0HU74_9BACL</name>
<evidence type="ECO:0000313" key="1">
    <source>
        <dbReference type="EMBL" id="MFC5404134.1"/>
    </source>
</evidence>
<dbReference type="Proteomes" id="UP001596113">
    <property type="component" value="Unassembled WGS sequence"/>
</dbReference>
<reference evidence="2" key="1">
    <citation type="journal article" date="2019" name="Int. J. Syst. Evol. Microbiol.">
        <title>The Global Catalogue of Microorganisms (GCM) 10K type strain sequencing project: providing services to taxonomists for standard genome sequencing and annotation.</title>
        <authorList>
            <consortium name="The Broad Institute Genomics Platform"/>
            <consortium name="The Broad Institute Genome Sequencing Center for Infectious Disease"/>
            <person name="Wu L."/>
            <person name="Ma J."/>
        </authorList>
    </citation>
    <scope>NUCLEOTIDE SEQUENCE [LARGE SCALE GENOMIC DNA]</scope>
    <source>
        <strain evidence="2">CGMCC 1.18575</strain>
    </source>
</reference>
<proteinExistence type="predicted"/>
<dbReference type="EMBL" id="JBHSMI010000025">
    <property type="protein sequence ID" value="MFC5404134.1"/>
    <property type="molecule type" value="Genomic_DNA"/>
</dbReference>
<dbReference type="RefSeq" id="WP_378134123.1">
    <property type="nucleotide sequence ID" value="NZ_JBHSMI010000025.1"/>
</dbReference>
<protein>
    <submittedName>
        <fullName evidence="1">Uncharacterized protein</fullName>
    </submittedName>
</protein>
<comment type="caution">
    <text evidence="1">The sequence shown here is derived from an EMBL/GenBank/DDBJ whole genome shotgun (WGS) entry which is preliminary data.</text>
</comment>
<sequence>MKRNRIKGLLLAMGIVLNTGCAEHSAQERSTDRVKDQEIVASVDGEPIRYGEFALMMMRERSKAVQYFYDKYKAEDSTRYWTTRFGKEIPIEWLKSAALDEARRIKVQQMIARDEGIVQRIDYSDFRNGWIEENERRRKAADKKMILYGPLQYDENTYYDYVFSNMVFQVKEKQRESSGLTVEEGEKRYEKLVDRRLGAVTEVIERDVYDRIKTP</sequence>
<gene>
    <name evidence="1" type="ORF">ACFPOF_15425</name>
</gene>
<evidence type="ECO:0000313" key="2">
    <source>
        <dbReference type="Proteomes" id="UP001596113"/>
    </source>
</evidence>
<keyword evidence="2" id="KW-1185">Reference proteome</keyword>
<accession>A0ABW0HU74</accession>
<organism evidence="1 2">
    <name type="scientific">Cohnella soli</name>
    <dbReference type="NCBI Taxonomy" id="425005"/>
    <lineage>
        <taxon>Bacteria</taxon>
        <taxon>Bacillati</taxon>
        <taxon>Bacillota</taxon>
        <taxon>Bacilli</taxon>
        <taxon>Bacillales</taxon>
        <taxon>Paenibacillaceae</taxon>
        <taxon>Cohnella</taxon>
    </lineage>
</organism>